<dbReference type="AlphaFoldDB" id="A0A364Y0D9"/>
<dbReference type="InterPro" id="IPR009467">
    <property type="entry name" value="Glycolipid-bd_prot_put"/>
</dbReference>
<dbReference type="Pfam" id="PF06475">
    <property type="entry name" value="Glycolipid_bind"/>
    <property type="match status" value="1"/>
</dbReference>
<dbReference type="RefSeq" id="WP_112748706.1">
    <property type="nucleotide sequence ID" value="NZ_QMFY01000012.1"/>
</dbReference>
<dbReference type="SUPFAM" id="SSF159275">
    <property type="entry name" value="PA1994-like"/>
    <property type="match status" value="1"/>
</dbReference>
<accession>A0A364Y0D9</accession>
<protein>
    <submittedName>
        <fullName evidence="1">Transcriptional regulator</fullName>
    </submittedName>
</protein>
<name>A0A364Y0D9_9BACT</name>
<reference evidence="1 2" key="1">
    <citation type="submission" date="2018-06" db="EMBL/GenBank/DDBJ databases">
        <title>Chryseolinea flavus sp. nov., a member of the phylum Bacteroidetes isolated from soil.</title>
        <authorList>
            <person name="Li Y."/>
            <person name="Wang J."/>
        </authorList>
    </citation>
    <scope>NUCLEOTIDE SEQUENCE [LARGE SCALE GENOMIC DNA]</scope>
    <source>
        <strain evidence="1 2">SDU1-6</strain>
    </source>
</reference>
<sequence length="186" mass="21689">MRTNILWTGREYHSIEHCSLQSVEDGFEVSSTIVGYYQNTIYKVDYHLELNERWETLSIKINSSLKNVLTEYSFYSDGKGNWNDRDHSLDQFKGCVDIDIPLTPFTNTLPINRLELKDGEEAEIDVLYLDLLAQEVRAVKQKYKRSSNHVYHYENIPNDFDADIQVDDFGLVTDYPKLFIMTAKST</sequence>
<evidence type="ECO:0000313" key="1">
    <source>
        <dbReference type="EMBL" id="RAV99192.1"/>
    </source>
</evidence>
<organism evidence="1 2">
    <name type="scientific">Pseudochryseolinea flava</name>
    <dbReference type="NCBI Taxonomy" id="2059302"/>
    <lineage>
        <taxon>Bacteria</taxon>
        <taxon>Pseudomonadati</taxon>
        <taxon>Bacteroidota</taxon>
        <taxon>Cytophagia</taxon>
        <taxon>Cytophagales</taxon>
        <taxon>Fulvivirgaceae</taxon>
        <taxon>Pseudochryseolinea</taxon>
    </lineage>
</organism>
<keyword evidence="2" id="KW-1185">Reference proteome</keyword>
<dbReference type="EMBL" id="QMFY01000012">
    <property type="protein sequence ID" value="RAV99192.1"/>
    <property type="molecule type" value="Genomic_DNA"/>
</dbReference>
<comment type="caution">
    <text evidence="1">The sequence shown here is derived from an EMBL/GenBank/DDBJ whole genome shotgun (WGS) entry which is preliminary data.</text>
</comment>
<dbReference type="Proteomes" id="UP000251889">
    <property type="component" value="Unassembled WGS sequence"/>
</dbReference>
<evidence type="ECO:0000313" key="2">
    <source>
        <dbReference type="Proteomes" id="UP000251889"/>
    </source>
</evidence>
<gene>
    <name evidence="1" type="ORF">DQQ10_20035</name>
</gene>
<proteinExistence type="predicted"/>
<dbReference type="OrthoDB" id="9814791at2"/>